<feature type="transmembrane region" description="Helical" evidence="6">
    <location>
        <begin position="12"/>
        <end position="30"/>
    </location>
</feature>
<evidence type="ECO:0000256" key="4">
    <source>
        <dbReference type="ARBA" id="ARBA00022989"/>
    </source>
</evidence>
<dbReference type="RefSeq" id="WP_039755309.1">
    <property type="nucleotide sequence ID" value="NZ_AP019312.1"/>
</dbReference>
<sequence>MVNPEVKRILRLQCTLVGVALLIGVVAGGGNLAIPVSVLLGGLSALVPALVYARIAYAKRHVAPAELMKAHFRAEAVKYVLTILIFGATLVFFKDLSIVGLFGGFFAAVSGYWFGLLIKN</sequence>
<comment type="subcellular location">
    <subcellularLocation>
        <location evidence="1">Cell membrane</location>
        <topology evidence="1">Multi-pass membrane protein</topology>
    </subcellularLocation>
</comment>
<reference evidence="7 10" key="2">
    <citation type="submission" date="2021-03" db="EMBL/GenBank/DDBJ databases">
        <title>First Case of infection caused by Chromobacterium haemolyticum derived from water in China.</title>
        <authorList>
            <person name="Chen J."/>
            <person name="Liu C."/>
        </authorList>
    </citation>
    <scope>NUCLEOTIDE SEQUENCE [LARGE SCALE GENOMIC DNA]</scope>
    <source>
        <strain evidence="7 10">WJ-5</strain>
    </source>
</reference>
<dbReference type="OrthoDB" id="8596065at2"/>
<dbReference type="Pfam" id="PF03899">
    <property type="entry name" value="ATP-synt_I"/>
    <property type="match status" value="1"/>
</dbReference>
<dbReference type="GO" id="GO:0005886">
    <property type="term" value="C:plasma membrane"/>
    <property type="evidence" value="ECO:0007669"/>
    <property type="project" value="UniProtKB-SubCell"/>
</dbReference>
<evidence type="ECO:0000256" key="2">
    <source>
        <dbReference type="ARBA" id="ARBA00022475"/>
    </source>
</evidence>
<evidence type="ECO:0000313" key="10">
    <source>
        <dbReference type="Proteomes" id="UP000664349"/>
    </source>
</evidence>
<proteinExistence type="predicted"/>
<keyword evidence="4 6" id="KW-1133">Transmembrane helix</keyword>
<evidence type="ECO:0000256" key="1">
    <source>
        <dbReference type="ARBA" id="ARBA00004651"/>
    </source>
</evidence>
<feature type="transmembrane region" description="Helical" evidence="6">
    <location>
        <begin position="76"/>
        <end position="93"/>
    </location>
</feature>
<evidence type="ECO:0000256" key="3">
    <source>
        <dbReference type="ARBA" id="ARBA00022692"/>
    </source>
</evidence>
<evidence type="ECO:0000313" key="9">
    <source>
        <dbReference type="Proteomes" id="UP000192721"/>
    </source>
</evidence>
<reference evidence="8 9" key="1">
    <citation type="submission" date="2017-02" db="EMBL/GenBank/DDBJ databases">
        <title>Chromobacterium haemolyticum H5244.</title>
        <authorList>
            <person name="Gulvik C.A."/>
        </authorList>
    </citation>
    <scope>NUCLEOTIDE SEQUENCE [LARGE SCALE GENOMIC DNA]</scope>
    <source>
        <strain evidence="8 9">H5244</strain>
    </source>
</reference>
<keyword evidence="2" id="KW-1003">Cell membrane</keyword>
<feature type="transmembrane region" description="Helical" evidence="6">
    <location>
        <begin position="36"/>
        <end position="55"/>
    </location>
</feature>
<feature type="transmembrane region" description="Helical" evidence="6">
    <location>
        <begin position="99"/>
        <end position="118"/>
    </location>
</feature>
<name>A0A1W0D9B0_9NEIS</name>
<keyword evidence="5 6" id="KW-0472">Membrane</keyword>
<evidence type="ECO:0000256" key="6">
    <source>
        <dbReference type="SAM" id="Phobius"/>
    </source>
</evidence>
<evidence type="ECO:0000313" key="7">
    <source>
        <dbReference type="EMBL" id="MBO0413941.1"/>
    </source>
</evidence>
<protein>
    <submittedName>
        <fullName evidence="7">ATP synthase subunit I</fullName>
    </submittedName>
</protein>
<accession>A0A1W0D9B0</accession>
<dbReference type="Proteomes" id="UP000664349">
    <property type="component" value="Unassembled WGS sequence"/>
</dbReference>
<gene>
    <name evidence="8" type="ORF">B0T45_02525</name>
    <name evidence="7" type="ORF">J1C50_00330</name>
</gene>
<dbReference type="InterPro" id="IPR005598">
    <property type="entry name" value="ATP_synth_I"/>
</dbReference>
<evidence type="ECO:0000256" key="5">
    <source>
        <dbReference type="ARBA" id="ARBA00023136"/>
    </source>
</evidence>
<dbReference type="EMBL" id="MUKV01000002">
    <property type="protein sequence ID" value="OQS43605.1"/>
    <property type="molecule type" value="Genomic_DNA"/>
</dbReference>
<dbReference type="EMBL" id="JAFLRD010000001">
    <property type="protein sequence ID" value="MBO0413941.1"/>
    <property type="molecule type" value="Genomic_DNA"/>
</dbReference>
<comment type="caution">
    <text evidence="8">The sequence shown here is derived from an EMBL/GenBank/DDBJ whole genome shotgun (WGS) entry which is preliminary data.</text>
</comment>
<evidence type="ECO:0000313" key="8">
    <source>
        <dbReference type="EMBL" id="OQS43605.1"/>
    </source>
</evidence>
<dbReference type="GeneID" id="58562073"/>
<keyword evidence="3 6" id="KW-0812">Transmembrane</keyword>
<keyword evidence="10" id="KW-1185">Reference proteome</keyword>
<organism evidence="8 9">
    <name type="scientific">Chromobacterium haemolyticum</name>
    <dbReference type="NCBI Taxonomy" id="394935"/>
    <lineage>
        <taxon>Bacteria</taxon>
        <taxon>Pseudomonadati</taxon>
        <taxon>Pseudomonadota</taxon>
        <taxon>Betaproteobacteria</taxon>
        <taxon>Neisseriales</taxon>
        <taxon>Chromobacteriaceae</taxon>
        <taxon>Chromobacterium</taxon>
    </lineage>
</organism>
<dbReference type="Proteomes" id="UP000192721">
    <property type="component" value="Unassembled WGS sequence"/>
</dbReference>
<dbReference type="AlphaFoldDB" id="A0A1W0D9B0"/>